<dbReference type="GO" id="GO:0061630">
    <property type="term" value="F:ubiquitin protein ligase activity"/>
    <property type="evidence" value="ECO:0007669"/>
    <property type="project" value="UniProtKB-EC"/>
</dbReference>
<evidence type="ECO:0000256" key="2">
    <source>
        <dbReference type="ARBA" id="ARBA00012483"/>
    </source>
</evidence>
<dbReference type="EMBL" id="GISG01215242">
    <property type="protein sequence ID" value="MBA4662218.1"/>
    <property type="molecule type" value="Transcribed_RNA"/>
</dbReference>
<accession>A0A7C9A8I3</accession>
<dbReference type="SMART" id="SM00184">
    <property type="entry name" value="RING"/>
    <property type="match status" value="1"/>
</dbReference>
<dbReference type="EC" id="2.3.2.27" evidence="2"/>
<evidence type="ECO:0000256" key="5">
    <source>
        <dbReference type="ARBA" id="ARBA00022771"/>
    </source>
</evidence>
<evidence type="ECO:0000256" key="1">
    <source>
        <dbReference type="ARBA" id="ARBA00000900"/>
    </source>
</evidence>
<dbReference type="SUPFAM" id="SSF57850">
    <property type="entry name" value="RING/U-box"/>
    <property type="match status" value="1"/>
</dbReference>
<feature type="domain" description="RING-type" evidence="10">
    <location>
        <begin position="158"/>
        <end position="199"/>
    </location>
</feature>
<evidence type="ECO:0000256" key="6">
    <source>
        <dbReference type="ARBA" id="ARBA00022786"/>
    </source>
</evidence>
<proteinExistence type="predicted"/>
<keyword evidence="5 8" id="KW-0863">Zinc-finger</keyword>
<name>A0A7C9A8I3_OPUST</name>
<dbReference type="Pfam" id="PF13639">
    <property type="entry name" value="zf-RING_2"/>
    <property type="match status" value="1"/>
</dbReference>
<keyword evidence="4" id="KW-0479">Metal-binding</keyword>
<protein>
    <recommendedName>
        <fullName evidence="2">RING-type E3 ubiquitin transferase</fullName>
        <ecNumber evidence="2">2.3.2.27</ecNumber>
    </recommendedName>
</protein>
<dbReference type="InterPro" id="IPR001841">
    <property type="entry name" value="Znf_RING"/>
</dbReference>
<evidence type="ECO:0000256" key="4">
    <source>
        <dbReference type="ARBA" id="ARBA00022723"/>
    </source>
</evidence>
<reference evidence="11" key="2">
    <citation type="submission" date="2020-07" db="EMBL/GenBank/DDBJ databases">
        <authorList>
            <person name="Vera ALvarez R."/>
            <person name="Arias-Moreno D.M."/>
            <person name="Jimenez-Jacinto V."/>
            <person name="Jimenez-Bremont J.F."/>
            <person name="Swaminathan K."/>
            <person name="Moose S.P."/>
            <person name="Guerrero-Gonzalez M.L."/>
            <person name="Marino-Ramirez L."/>
            <person name="Landsman D."/>
            <person name="Rodriguez-Kessler M."/>
            <person name="Delgado-Sanchez P."/>
        </authorList>
    </citation>
    <scope>NUCLEOTIDE SEQUENCE</scope>
    <source>
        <tissue evidence="11">Cladode</tissue>
    </source>
</reference>
<dbReference type="PANTHER" id="PTHR46463:SF44">
    <property type="entry name" value="RING_U-BOX SUPERFAMILY PROTEIN"/>
    <property type="match status" value="1"/>
</dbReference>
<sequence length="209" mass="23050">MGGCCCCCSSRRSEPVRAPAYYYCPRTSEERQPLSAHRDGPSGSSAGLLVDTNLDTSVPDTYTPPPPPIPYDVNSAHPQSAHPPGGGINYVSKIEIAAERTDTGTTEVLDSVDSPENLDKEIDGKEESILELTTSKDSEDDLKKTVDPVVVTTEEEDCPICLEEYTEENPEMVTKCEHHFHLCCILEWQERSDSCPVCDQELVIDEELQ</sequence>
<evidence type="ECO:0000313" key="11">
    <source>
        <dbReference type="EMBL" id="MBA4662218.1"/>
    </source>
</evidence>
<feature type="compositionally biased region" description="Basic and acidic residues" evidence="9">
    <location>
        <begin position="28"/>
        <end position="40"/>
    </location>
</feature>
<keyword evidence="7" id="KW-0862">Zinc</keyword>
<dbReference type="EMBL" id="GISG01215241">
    <property type="protein sequence ID" value="MBA4662217.1"/>
    <property type="molecule type" value="Transcribed_RNA"/>
</dbReference>
<evidence type="ECO:0000256" key="9">
    <source>
        <dbReference type="SAM" id="MobiDB-lite"/>
    </source>
</evidence>
<dbReference type="PROSITE" id="PS50089">
    <property type="entry name" value="ZF_RING_2"/>
    <property type="match status" value="1"/>
</dbReference>
<evidence type="ECO:0000256" key="7">
    <source>
        <dbReference type="ARBA" id="ARBA00022833"/>
    </source>
</evidence>
<evidence type="ECO:0000259" key="10">
    <source>
        <dbReference type="PROSITE" id="PS50089"/>
    </source>
</evidence>
<dbReference type="GO" id="GO:0005829">
    <property type="term" value="C:cytosol"/>
    <property type="evidence" value="ECO:0007669"/>
    <property type="project" value="TreeGrafter"/>
</dbReference>
<reference evidence="11" key="1">
    <citation type="journal article" date="2013" name="J. Plant Res.">
        <title>Effect of fungi and light on seed germination of three Opuntia species from semiarid lands of central Mexico.</title>
        <authorList>
            <person name="Delgado-Sanchez P."/>
            <person name="Jimenez-Bremont J.F."/>
            <person name="Guerrero-Gonzalez Mde L."/>
            <person name="Flores J."/>
        </authorList>
    </citation>
    <scope>NUCLEOTIDE SEQUENCE</scope>
    <source>
        <tissue evidence="11">Cladode</tissue>
    </source>
</reference>
<organism evidence="11">
    <name type="scientific">Opuntia streptacantha</name>
    <name type="common">Prickly pear cactus</name>
    <name type="synonym">Opuntia cardona</name>
    <dbReference type="NCBI Taxonomy" id="393608"/>
    <lineage>
        <taxon>Eukaryota</taxon>
        <taxon>Viridiplantae</taxon>
        <taxon>Streptophyta</taxon>
        <taxon>Embryophyta</taxon>
        <taxon>Tracheophyta</taxon>
        <taxon>Spermatophyta</taxon>
        <taxon>Magnoliopsida</taxon>
        <taxon>eudicotyledons</taxon>
        <taxon>Gunneridae</taxon>
        <taxon>Pentapetalae</taxon>
        <taxon>Caryophyllales</taxon>
        <taxon>Cactineae</taxon>
        <taxon>Cactaceae</taxon>
        <taxon>Opuntioideae</taxon>
        <taxon>Opuntia</taxon>
    </lineage>
</organism>
<feature type="region of interest" description="Disordered" evidence="9">
    <location>
        <begin position="28"/>
        <end position="50"/>
    </location>
</feature>
<dbReference type="AlphaFoldDB" id="A0A7C9A8I3"/>
<keyword evidence="6" id="KW-0833">Ubl conjugation pathway</keyword>
<dbReference type="Gene3D" id="3.30.40.10">
    <property type="entry name" value="Zinc/RING finger domain, C3HC4 (zinc finger)"/>
    <property type="match status" value="1"/>
</dbReference>
<dbReference type="InterPro" id="IPR013083">
    <property type="entry name" value="Znf_RING/FYVE/PHD"/>
</dbReference>
<keyword evidence="3" id="KW-0808">Transferase</keyword>
<evidence type="ECO:0000256" key="3">
    <source>
        <dbReference type="ARBA" id="ARBA00022679"/>
    </source>
</evidence>
<dbReference type="GO" id="GO:0008270">
    <property type="term" value="F:zinc ion binding"/>
    <property type="evidence" value="ECO:0007669"/>
    <property type="project" value="UniProtKB-KW"/>
</dbReference>
<evidence type="ECO:0000256" key="8">
    <source>
        <dbReference type="PROSITE-ProRule" id="PRU00175"/>
    </source>
</evidence>
<comment type="catalytic activity">
    <reaction evidence="1">
        <text>S-ubiquitinyl-[E2 ubiquitin-conjugating enzyme]-L-cysteine + [acceptor protein]-L-lysine = [E2 ubiquitin-conjugating enzyme]-L-cysteine + N(6)-ubiquitinyl-[acceptor protein]-L-lysine.</text>
        <dbReference type="EC" id="2.3.2.27"/>
    </reaction>
</comment>
<dbReference type="PANTHER" id="PTHR46463">
    <property type="entry name" value="ZINC FINGER, RING/FYVE/PHD-TYPE"/>
    <property type="match status" value="1"/>
</dbReference>